<protein>
    <submittedName>
        <fullName evidence="2">Uncharacterized protein</fullName>
    </submittedName>
</protein>
<gene>
    <name evidence="2" type="ORF">BMF97_14380</name>
</gene>
<sequence length="182" mass="21719">MPEDYNDWYFSSDDRINSRKGWRGRLSKIRQLRKARFGLIQVPEKLVIRKNGILYFFILVATIIIAFLFFSMGDADERYKMTIRIFVMIIFIFGAVVKLILGYIFPELVLSNKGIKIFGRKLIEWDKIEKIKVKESSGYTTFIVIKKNNKKIVENFKNLNLRRRKLKQIIRSFLKKNQTSYF</sequence>
<accession>A0A1T3IJY6</accession>
<proteinExistence type="predicted"/>
<name>A0A1T3IJY6_ELIME</name>
<dbReference type="eggNOG" id="ENOG502ZZMA">
    <property type="taxonomic scope" value="Bacteria"/>
</dbReference>
<keyword evidence="1" id="KW-1133">Transmembrane helix</keyword>
<dbReference type="AlphaFoldDB" id="A0A1T3IJY6"/>
<dbReference type="OrthoDB" id="1452527at2"/>
<dbReference type="Proteomes" id="UP000188947">
    <property type="component" value="Unassembled WGS sequence"/>
</dbReference>
<keyword evidence="1" id="KW-0812">Transmembrane</keyword>
<keyword evidence="1" id="KW-0472">Membrane</keyword>
<evidence type="ECO:0000313" key="2">
    <source>
        <dbReference type="EMBL" id="OOH93617.1"/>
    </source>
</evidence>
<evidence type="ECO:0000313" key="3">
    <source>
        <dbReference type="Proteomes" id="UP000188947"/>
    </source>
</evidence>
<feature type="transmembrane region" description="Helical" evidence="1">
    <location>
        <begin position="85"/>
        <end position="105"/>
    </location>
</feature>
<comment type="caution">
    <text evidence="2">The sequence shown here is derived from an EMBL/GenBank/DDBJ whole genome shotgun (WGS) entry which is preliminary data.</text>
</comment>
<dbReference type="STRING" id="238.BBD35_09675"/>
<keyword evidence="3" id="KW-1185">Reference proteome</keyword>
<dbReference type="RefSeq" id="WP_070904311.1">
    <property type="nucleotide sequence ID" value="NZ_CP016378.1"/>
</dbReference>
<reference evidence="2 3" key="1">
    <citation type="submission" date="2016-11" db="EMBL/GenBank/DDBJ databases">
        <title>Genome sequence and comparative genomic analysis of clinical strain Elizabethkingia meningoseptica 61421 PRCM.</title>
        <authorList>
            <person name="Wang M."/>
            <person name="Hu S."/>
            <person name="Cao L."/>
            <person name="Jiang T."/>
            <person name="Zhou Y."/>
            <person name="Ming D."/>
        </authorList>
    </citation>
    <scope>NUCLEOTIDE SEQUENCE [LARGE SCALE GENOMIC DNA]</scope>
    <source>
        <strain evidence="2 3">61421 PRCM</strain>
    </source>
</reference>
<evidence type="ECO:0000256" key="1">
    <source>
        <dbReference type="SAM" id="Phobius"/>
    </source>
</evidence>
<organism evidence="2 3">
    <name type="scientific">Elizabethkingia meningoseptica</name>
    <name type="common">Chryseobacterium meningosepticum</name>
    <dbReference type="NCBI Taxonomy" id="238"/>
    <lineage>
        <taxon>Bacteria</taxon>
        <taxon>Pseudomonadati</taxon>
        <taxon>Bacteroidota</taxon>
        <taxon>Flavobacteriia</taxon>
        <taxon>Flavobacteriales</taxon>
        <taxon>Weeksellaceae</taxon>
        <taxon>Elizabethkingia</taxon>
    </lineage>
</organism>
<dbReference type="EMBL" id="MPOG01000016">
    <property type="protein sequence ID" value="OOH93617.1"/>
    <property type="molecule type" value="Genomic_DNA"/>
</dbReference>
<feature type="transmembrane region" description="Helical" evidence="1">
    <location>
        <begin position="53"/>
        <end position="73"/>
    </location>
</feature>